<dbReference type="SUPFAM" id="SSF48371">
    <property type="entry name" value="ARM repeat"/>
    <property type="match status" value="1"/>
</dbReference>
<evidence type="ECO:0000256" key="1">
    <source>
        <dbReference type="SAM" id="MobiDB-lite"/>
    </source>
</evidence>
<feature type="chain" id="PRO_5044813282" evidence="2">
    <location>
        <begin position="18"/>
        <end position="357"/>
    </location>
</feature>
<dbReference type="Proteomes" id="UP001519460">
    <property type="component" value="Unassembled WGS sequence"/>
</dbReference>
<evidence type="ECO:0000256" key="2">
    <source>
        <dbReference type="SAM" id="SignalP"/>
    </source>
</evidence>
<feature type="non-terminal residue" evidence="3">
    <location>
        <position position="1"/>
    </location>
</feature>
<keyword evidence="2" id="KW-0732">Signal</keyword>
<dbReference type="Gene3D" id="1.25.10.10">
    <property type="entry name" value="Leucine-rich Repeat Variant"/>
    <property type="match status" value="2"/>
</dbReference>
<protein>
    <submittedName>
        <fullName evidence="3">Uncharacterized protein</fullName>
    </submittedName>
</protein>
<dbReference type="PANTHER" id="PTHR46270:SF2">
    <property type="entry name" value="TIR DOMAIN-CONTAINING PROTEIN"/>
    <property type="match status" value="1"/>
</dbReference>
<gene>
    <name evidence="3" type="ORF">BaRGS_00035995</name>
</gene>
<proteinExistence type="predicted"/>
<feature type="compositionally biased region" description="Acidic residues" evidence="1">
    <location>
        <begin position="238"/>
        <end position="250"/>
    </location>
</feature>
<comment type="caution">
    <text evidence="3">The sequence shown here is derived from an EMBL/GenBank/DDBJ whole genome shotgun (WGS) entry which is preliminary data.</text>
</comment>
<dbReference type="EMBL" id="JACVVK020000496">
    <property type="protein sequence ID" value="KAK7471357.1"/>
    <property type="molecule type" value="Genomic_DNA"/>
</dbReference>
<dbReference type="AlphaFoldDB" id="A0ABD0JDV0"/>
<keyword evidence="4" id="KW-1185">Reference proteome</keyword>
<reference evidence="3 4" key="1">
    <citation type="journal article" date="2023" name="Sci. Data">
        <title>Genome assembly of the Korean intertidal mud-creeper Batillaria attramentaria.</title>
        <authorList>
            <person name="Patra A.K."/>
            <person name="Ho P.T."/>
            <person name="Jun S."/>
            <person name="Lee S.J."/>
            <person name="Kim Y."/>
            <person name="Won Y.J."/>
        </authorList>
    </citation>
    <scope>NUCLEOTIDE SEQUENCE [LARGE SCALE GENOMIC DNA]</scope>
    <source>
        <strain evidence="3">Wonlab-2016</strain>
    </source>
</reference>
<feature type="signal peptide" evidence="2">
    <location>
        <begin position="1"/>
        <end position="17"/>
    </location>
</feature>
<sequence length="357" mass="40043">PAHYVFSLLIDMWLCIAFSLSSRAQFHVWRHALRQETGGQLPPPGWKGEVFFLSLATVQNLCKSPDVVPLVREARSADTIIPYLEREDTQTKAAVLLTLCYILEDPSSDLFRLDVGTLQMFLDKLQYKVTHGRDQRGCLFTLDESLFALSRLACNSFNKRLMVLSGTTKYLVWVLAKDVEEDSLLAVTTVAELAADPLNAKFFRRFKELVQVLRPLQKSEHHQIRGKANTALQRIDSESEDGSREEEEESPLLTELMADSSNALAILGVTEVEFLLDELSVTASTVQRLRADFCPEHVLRVLADLARGDNRKLEILARGGLEVLRQHLQQGTAGVKLQAVEVLLQLATNTENCAILQ</sequence>
<feature type="non-terminal residue" evidence="3">
    <location>
        <position position="357"/>
    </location>
</feature>
<dbReference type="PANTHER" id="PTHR46270">
    <property type="entry name" value="ARMADILLO-TYPE FOLD-RELATED"/>
    <property type="match status" value="1"/>
</dbReference>
<evidence type="ECO:0000313" key="3">
    <source>
        <dbReference type="EMBL" id="KAK7471357.1"/>
    </source>
</evidence>
<dbReference type="InterPro" id="IPR011989">
    <property type="entry name" value="ARM-like"/>
</dbReference>
<dbReference type="InterPro" id="IPR016024">
    <property type="entry name" value="ARM-type_fold"/>
</dbReference>
<feature type="region of interest" description="Disordered" evidence="1">
    <location>
        <begin position="221"/>
        <end position="250"/>
    </location>
</feature>
<name>A0ABD0JDV0_9CAEN</name>
<organism evidence="3 4">
    <name type="scientific">Batillaria attramentaria</name>
    <dbReference type="NCBI Taxonomy" id="370345"/>
    <lineage>
        <taxon>Eukaryota</taxon>
        <taxon>Metazoa</taxon>
        <taxon>Spiralia</taxon>
        <taxon>Lophotrochozoa</taxon>
        <taxon>Mollusca</taxon>
        <taxon>Gastropoda</taxon>
        <taxon>Caenogastropoda</taxon>
        <taxon>Sorbeoconcha</taxon>
        <taxon>Cerithioidea</taxon>
        <taxon>Batillariidae</taxon>
        <taxon>Batillaria</taxon>
    </lineage>
</organism>
<evidence type="ECO:0000313" key="4">
    <source>
        <dbReference type="Proteomes" id="UP001519460"/>
    </source>
</evidence>
<accession>A0ABD0JDV0</accession>